<keyword evidence="1" id="KW-0614">Plasmid</keyword>
<dbReference type="AlphaFoldDB" id="A0A1L5PA79"/>
<proteinExistence type="predicted"/>
<organism evidence="1 2">
    <name type="scientific">Rhizobium etli 8C-3</name>
    <dbReference type="NCBI Taxonomy" id="538025"/>
    <lineage>
        <taxon>Bacteria</taxon>
        <taxon>Pseudomonadati</taxon>
        <taxon>Pseudomonadota</taxon>
        <taxon>Alphaproteobacteria</taxon>
        <taxon>Hyphomicrobiales</taxon>
        <taxon>Rhizobiaceae</taxon>
        <taxon>Rhizobium/Agrobacterium group</taxon>
        <taxon>Rhizobium</taxon>
    </lineage>
</organism>
<sequence length="71" mass="7853">MRVLWDRRGEWESYDELMALGRMGFALIRACGVHATPQANGTAYINVPYTADTMPAGATQANLYRMLIGGM</sequence>
<protein>
    <submittedName>
        <fullName evidence="1">Uncharacterized protein</fullName>
    </submittedName>
</protein>
<evidence type="ECO:0000313" key="2">
    <source>
        <dbReference type="Proteomes" id="UP000185109"/>
    </source>
</evidence>
<reference evidence="1 2" key="1">
    <citation type="submission" date="2016-09" db="EMBL/GenBank/DDBJ databases">
        <title>The complete genome sequences of Rhizobium gallicum, symbiovars gallicum and phaseoli, symbionts associated to common bean (Phaseolus vulgaris).</title>
        <authorList>
            <person name="Bustos P."/>
            <person name="Santamaria R.I."/>
            <person name="Perez-Carrascal O.M."/>
            <person name="Juarez S."/>
            <person name="Lozano L."/>
            <person name="Martinez-Flores I."/>
            <person name="Martinez-Romero E."/>
            <person name="Cevallos M."/>
            <person name="Romero D."/>
            <person name="Davila G."/>
            <person name="Gonzalez V."/>
        </authorList>
    </citation>
    <scope>NUCLEOTIDE SEQUENCE [LARGE SCALE GENOMIC DNA]</scope>
    <source>
        <strain evidence="1 2">8C-3</strain>
        <plasmid evidence="2">Plasmid prsp8c3a</plasmid>
    </source>
</reference>
<gene>
    <name evidence="1" type="ORF">AM571_PA00204</name>
</gene>
<dbReference type="EMBL" id="CP017242">
    <property type="protein sequence ID" value="APO77089.1"/>
    <property type="molecule type" value="Genomic_DNA"/>
</dbReference>
<geneLocation type="plasmid" evidence="2">
    <name>prsp8c3a</name>
</geneLocation>
<evidence type="ECO:0000313" key="1">
    <source>
        <dbReference type="EMBL" id="APO77089.1"/>
    </source>
</evidence>
<accession>A0A1L5PA79</accession>
<dbReference type="RefSeq" id="WP_074063538.1">
    <property type="nucleotide sequence ID" value="NZ_CP017242.1"/>
</dbReference>
<name>A0A1L5PA79_RHIET</name>
<dbReference type="Proteomes" id="UP000185109">
    <property type="component" value="Plasmid pRsp8C3a"/>
</dbReference>